<dbReference type="EMBL" id="ML975155">
    <property type="protein sequence ID" value="KAF1813282.1"/>
    <property type="molecule type" value="Genomic_DNA"/>
</dbReference>
<dbReference type="OrthoDB" id="275936at2759"/>
<dbReference type="Proteomes" id="UP000504638">
    <property type="component" value="Unplaced"/>
</dbReference>
<dbReference type="PANTHER" id="PTHR37845">
    <property type="entry name" value="SEQUENCE ORPHAN"/>
    <property type="match status" value="1"/>
</dbReference>
<reference evidence="4" key="3">
    <citation type="submission" date="2025-04" db="UniProtKB">
        <authorList>
            <consortium name="RefSeq"/>
        </authorList>
    </citation>
    <scope>IDENTIFICATION</scope>
    <source>
        <strain evidence="4">CBS 781.70</strain>
    </source>
</reference>
<keyword evidence="3" id="KW-1185">Reference proteome</keyword>
<dbReference type="InterPro" id="IPR038781">
    <property type="entry name" value="C365.16-ike"/>
</dbReference>
<gene>
    <name evidence="2 4" type="ORF">P152DRAFT_465912</name>
</gene>
<feature type="region of interest" description="Disordered" evidence="1">
    <location>
        <begin position="1"/>
        <end position="48"/>
    </location>
</feature>
<dbReference type="GO" id="GO:0005739">
    <property type="term" value="C:mitochondrion"/>
    <property type="evidence" value="ECO:0007669"/>
    <property type="project" value="TreeGrafter"/>
</dbReference>
<evidence type="ECO:0008006" key="5">
    <source>
        <dbReference type="Google" id="ProtNLM"/>
    </source>
</evidence>
<reference evidence="2 4" key="1">
    <citation type="submission" date="2020-01" db="EMBL/GenBank/DDBJ databases">
        <authorList>
            <consortium name="DOE Joint Genome Institute"/>
            <person name="Haridas S."/>
            <person name="Albert R."/>
            <person name="Binder M."/>
            <person name="Bloem J."/>
            <person name="Labutti K."/>
            <person name="Salamov A."/>
            <person name="Andreopoulos B."/>
            <person name="Baker S.E."/>
            <person name="Barry K."/>
            <person name="Bills G."/>
            <person name="Bluhm B.H."/>
            <person name="Cannon C."/>
            <person name="Castanera R."/>
            <person name="Culley D.E."/>
            <person name="Daum C."/>
            <person name="Ezra D."/>
            <person name="Gonzalez J.B."/>
            <person name="Henrissat B."/>
            <person name="Kuo A."/>
            <person name="Liang C."/>
            <person name="Lipzen A."/>
            <person name="Lutzoni F."/>
            <person name="Magnuson J."/>
            <person name="Mondo S."/>
            <person name="Nolan M."/>
            <person name="Ohm R."/>
            <person name="Pangilinan J."/>
            <person name="Park H.-J."/>
            <person name="Ramirez L."/>
            <person name="Alfaro M."/>
            <person name="Sun H."/>
            <person name="Tritt A."/>
            <person name="Yoshinaga Y."/>
            <person name="Zwiers L.-H."/>
            <person name="Turgeon B.G."/>
            <person name="Goodwin S.B."/>
            <person name="Spatafora J.W."/>
            <person name="Crous P.W."/>
            <person name="Grigoriev I.V."/>
        </authorList>
    </citation>
    <scope>NUCLEOTIDE SEQUENCE</scope>
    <source>
        <strain evidence="2 4">CBS 781.70</strain>
    </source>
</reference>
<evidence type="ECO:0000313" key="2">
    <source>
        <dbReference type="EMBL" id="KAF1813282.1"/>
    </source>
</evidence>
<accession>A0A6G1G5K0</accession>
<reference evidence="4" key="2">
    <citation type="submission" date="2020-04" db="EMBL/GenBank/DDBJ databases">
        <authorList>
            <consortium name="NCBI Genome Project"/>
        </authorList>
    </citation>
    <scope>NUCLEOTIDE SEQUENCE</scope>
    <source>
        <strain evidence="4">CBS 781.70</strain>
    </source>
</reference>
<evidence type="ECO:0000313" key="4">
    <source>
        <dbReference type="RefSeq" id="XP_033534913.1"/>
    </source>
</evidence>
<sequence>MGEQHGANCGVAKVPDRGGQGVAMSGRLTSQLGEESRREKGVAESRYSHGRTWNTKNLGLRSLSDVVAAATAGVLVAPVVTTIDKAIIENTSGRNTMRESIRSSLQTLLLRPHHFLSSRPFRLIFTLYSGTYLTANWLDTASSTLHSTPAPTTTHGAPKFLATSAANLSLCLYKDAQFTQLFASLHSAPRPVPLPSFALFSLRDCLTIFASFNLPPLIAPHLPMHLAPALEERVSRTSMAQFLAPAGIQVFSTPLHLLGLDHYNRPHASWRERLGKVGKEWGVSCLARMCRIVPAFGVGGVVNSGVRRHWMEKWE</sequence>
<dbReference type="GeneID" id="54421238"/>
<evidence type="ECO:0000313" key="3">
    <source>
        <dbReference type="Proteomes" id="UP000504638"/>
    </source>
</evidence>
<protein>
    <recommendedName>
        <fullName evidence="5">Sequence orphan</fullName>
    </recommendedName>
</protein>
<proteinExistence type="predicted"/>
<feature type="compositionally biased region" description="Basic and acidic residues" evidence="1">
    <location>
        <begin position="34"/>
        <end position="47"/>
    </location>
</feature>
<evidence type="ECO:0000256" key="1">
    <source>
        <dbReference type="SAM" id="MobiDB-lite"/>
    </source>
</evidence>
<dbReference type="PANTHER" id="PTHR37845:SF1">
    <property type="entry name" value="SEQUENCE ORPHAN"/>
    <property type="match status" value="1"/>
</dbReference>
<name>A0A6G1G5K0_9PEZI</name>
<dbReference type="AlphaFoldDB" id="A0A6G1G5K0"/>
<organism evidence="2">
    <name type="scientific">Eremomyces bilateralis CBS 781.70</name>
    <dbReference type="NCBI Taxonomy" id="1392243"/>
    <lineage>
        <taxon>Eukaryota</taxon>
        <taxon>Fungi</taxon>
        <taxon>Dikarya</taxon>
        <taxon>Ascomycota</taxon>
        <taxon>Pezizomycotina</taxon>
        <taxon>Dothideomycetes</taxon>
        <taxon>Dothideomycetes incertae sedis</taxon>
        <taxon>Eremomycetales</taxon>
        <taxon>Eremomycetaceae</taxon>
        <taxon>Eremomyces</taxon>
    </lineage>
</organism>
<dbReference type="RefSeq" id="XP_033534913.1">
    <property type="nucleotide sequence ID" value="XM_033680668.1"/>
</dbReference>